<evidence type="ECO:0000313" key="15">
    <source>
        <dbReference type="EMBL" id="OHA53818.1"/>
    </source>
</evidence>
<evidence type="ECO:0000256" key="6">
    <source>
        <dbReference type="ARBA" id="ARBA00022694"/>
    </source>
</evidence>
<dbReference type="PANTHER" id="PTHR45846:SF1">
    <property type="entry name" value="TRNA-DIHYDROURIDINE(47) SYNTHASE [NAD(P)(+)]-LIKE"/>
    <property type="match status" value="1"/>
</dbReference>
<comment type="catalytic activity">
    <reaction evidence="10">
        <text>a 5,6-dihydrouridine in tRNA + NADP(+) = a uridine in tRNA + NADPH + H(+)</text>
        <dbReference type="Rhea" id="RHEA:23624"/>
        <dbReference type="Rhea" id="RHEA-COMP:13339"/>
        <dbReference type="Rhea" id="RHEA-COMP:13887"/>
        <dbReference type="ChEBI" id="CHEBI:15378"/>
        <dbReference type="ChEBI" id="CHEBI:57783"/>
        <dbReference type="ChEBI" id="CHEBI:58349"/>
        <dbReference type="ChEBI" id="CHEBI:65315"/>
        <dbReference type="ChEBI" id="CHEBI:74443"/>
    </reaction>
</comment>
<dbReference type="InterPro" id="IPR035587">
    <property type="entry name" value="DUS-like_FMN-bd"/>
</dbReference>
<evidence type="ECO:0000256" key="12">
    <source>
        <dbReference type="PIRSR" id="PIRSR006621-1"/>
    </source>
</evidence>
<reference evidence="15 16" key="1">
    <citation type="journal article" date="2016" name="Nat. Commun.">
        <title>Thousands of microbial genomes shed light on interconnected biogeochemical processes in an aquifer system.</title>
        <authorList>
            <person name="Anantharaman K."/>
            <person name="Brown C.T."/>
            <person name="Hug L.A."/>
            <person name="Sharon I."/>
            <person name="Castelle C.J."/>
            <person name="Probst A.J."/>
            <person name="Thomas B.C."/>
            <person name="Singh A."/>
            <person name="Wilkins M.J."/>
            <person name="Karaoz U."/>
            <person name="Brodie E.L."/>
            <person name="Williams K.H."/>
            <person name="Hubbard S.S."/>
            <person name="Banfield J.F."/>
        </authorList>
    </citation>
    <scope>NUCLEOTIDE SEQUENCE [LARGE SCALE GENOMIC DNA]</scope>
</reference>
<dbReference type="InterPro" id="IPR001269">
    <property type="entry name" value="DUS_fam"/>
</dbReference>
<keyword evidence="5 13" id="KW-0288">FMN</keyword>
<dbReference type="Gene3D" id="1.10.1200.80">
    <property type="entry name" value="Putative flavin oxidoreducatase, domain 2"/>
    <property type="match status" value="1"/>
</dbReference>
<feature type="binding site" evidence="13">
    <location>
        <begin position="191"/>
        <end position="192"/>
    </location>
    <ligand>
        <name>FMN</name>
        <dbReference type="ChEBI" id="CHEBI:58210"/>
    </ligand>
</feature>
<dbReference type="PIRSF" id="PIRSF006621">
    <property type="entry name" value="Dus"/>
    <property type="match status" value="1"/>
</dbReference>
<proteinExistence type="predicted"/>
<dbReference type="PANTHER" id="PTHR45846">
    <property type="entry name" value="TRNA-DIHYDROURIDINE(47) SYNTHASE [NAD(P)(+)]-LIKE"/>
    <property type="match status" value="1"/>
</dbReference>
<protein>
    <recommendedName>
        <fullName evidence="14">DUS-like FMN-binding domain-containing protein</fullName>
    </recommendedName>
</protein>
<evidence type="ECO:0000256" key="5">
    <source>
        <dbReference type="ARBA" id="ARBA00022643"/>
    </source>
</evidence>
<dbReference type="AlphaFoldDB" id="A0A1G2PZR9"/>
<keyword evidence="3" id="KW-0820">tRNA-binding</keyword>
<feature type="non-terminal residue" evidence="15">
    <location>
        <position position="1"/>
    </location>
</feature>
<evidence type="ECO:0000256" key="13">
    <source>
        <dbReference type="PIRSR" id="PIRSR006621-2"/>
    </source>
</evidence>
<keyword evidence="4" id="KW-0285">Flavoprotein</keyword>
<dbReference type="Pfam" id="PF01207">
    <property type="entry name" value="Dus"/>
    <property type="match status" value="1"/>
</dbReference>
<dbReference type="STRING" id="1802370.A2Z62_01935"/>
<evidence type="ECO:0000256" key="10">
    <source>
        <dbReference type="ARBA" id="ARBA00048205"/>
    </source>
</evidence>
<dbReference type="PROSITE" id="PS01136">
    <property type="entry name" value="UPF0034"/>
    <property type="match status" value="1"/>
</dbReference>
<sequence length="280" mass="31509">GLCSAGQKNLLPILKFTKKERPIVAQIFGAKPENFYESAKLIKKLGFDGIDINMGCPDKKVIKQGAGAALMQNHELAKKIIKETKKGAGNIPVSIKTRIGYDKYDKKEFKKWLMALLEEKLAAIIIHARTKKEMSLVPARWDVVAEAVKIRDKFFGDKKDKTLILGNGDVQSVADAKEKARISSADGVMIGRAVFGNPWLFLNAQKTNFEKLSVLFEHTKLFEKINKGRKFDVMKKHFKSYVSGFPGAKELRIKLMISKNAEDVEKIILSFLQSVYSKIF</sequence>
<keyword evidence="7" id="KW-0521">NADP</keyword>
<dbReference type="GO" id="GO:0050660">
    <property type="term" value="F:flavin adenine dinucleotide binding"/>
    <property type="evidence" value="ECO:0007669"/>
    <property type="project" value="InterPro"/>
</dbReference>
<keyword evidence="8" id="KW-0694">RNA-binding</keyword>
<keyword evidence="9" id="KW-0560">Oxidoreductase</keyword>
<comment type="cofactor">
    <cofactor evidence="1 13">
        <name>FMN</name>
        <dbReference type="ChEBI" id="CHEBI:58210"/>
    </cofactor>
</comment>
<dbReference type="CDD" id="cd02801">
    <property type="entry name" value="DUS_like_FMN"/>
    <property type="match status" value="1"/>
</dbReference>
<organism evidence="15 16">
    <name type="scientific">Candidatus Terrybacteria bacterium RIFCSPLOWO2_02_42_20</name>
    <dbReference type="NCBI Taxonomy" id="1802370"/>
    <lineage>
        <taxon>Bacteria</taxon>
        <taxon>Candidatus Terryibacteriota</taxon>
    </lineage>
</organism>
<dbReference type="EMBL" id="MHTA01000029">
    <property type="protein sequence ID" value="OHA53818.1"/>
    <property type="molecule type" value="Genomic_DNA"/>
</dbReference>
<evidence type="ECO:0000256" key="2">
    <source>
        <dbReference type="ARBA" id="ARBA00002790"/>
    </source>
</evidence>
<comment type="caution">
    <text evidence="15">The sequence shown here is derived from an EMBL/GenBank/DDBJ whole genome shotgun (WGS) entry which is preliminary data.</text>
</comment>
<feature type="binding site" evidence="13">
    <location>
        <position position="127"/>
    </location>
    <ligand>
        <name>FMN</name>
        <dbReference type="ChEBI" id="CHEBI:58210"/>
    </ligand>
</feature>
<dbReference type="SUPFAM" id="SSF51395">
    <property type="entry name" value="FMN-linked oxidoreductases"/>
    <property type="match status" value="1"/>
</dbReference>
<feature type="active site" description="Proton donor" evidence="12">
    <location>
        <position position="56"/>
    </location>
</feature>
<evidence type="ECO:0000256" key="7">
    <source>
        <dbReference type="ARBA" id="ARBA00022857"/>
    </source>
</evidence>
<comment type="catalytic activity">
    <reaction evidence="11">
        <text>a 5,6-dihydrouridine in tRNA + NAD(+) = a uridine in tRNA + NADH + H(+)</text>
        <dbReference type="Rhea" id="RHEA:54452"/>
        <dbReference type="Rhea" id="RHEA-COMP:13339"/>
        <dbReference type="Rhea" id="RHEA-COMP:13887"/>
        <dbReference type="ChEBI" id="CHEBI:15378"/>
        <dbReference type="ChEBI" id="CHEBI:57540"/>
        <dbReference type="ChEBI" id="CHEBI:57945"/>
        <dbReference type="ChEBI" id="CHEBI:65315"/>
        <dbReference type="ChEBI" id="CHEBI:74443"/>
    </reaction>
</comment>
<evidence type="ECO:0000259" key="14">
    <source>
        <dbReference type="Pfam" id="PF01207"/>
    </source>
</evidence>
<dbReference type="Gene3D" id="3.20.20.70">
    <property type="entry name" value="Aldolase class I"/>
    <property type="match status" value="1"/>
</dbReference>
<dbReference type="Proteomes" id="UP000177649">
    <property type="component" value="Unassembled WGS sequence"/>
</dbReference>
<name>A0A1G2PZR9_9BACT</name>
<feature type="binding site" evidence="13">
    <location>
        <position position="96"/>
    </location>
    <ligand>
        <name>FMN</name>
        <dbReference type="ChEBI" id="CHEBI:58210"/>
    </ligand>
</feature>
<dbReference type="InterPro" id="IPR013785">
    <property type="entry name" value="Aldolase_TIM"/>
</dbReference>
<feature type="domain" description="DUS-like FMN-binding" evidence="14">
    <location>
        <begin position="16"/>
        <end position="264"/>
    </location>
</feature>
<feature type="binding site" evidence="13">
    <location>
        <position position="26"/>
    </location>
    <ligand>
        <name>FMN</name>
        <dbReference type="ChEBI" id="CHEBI:58210"/>
    </ligand>
</feature>
<keyword evidence="6" id="KW-0819">tRNA processing</keyword>
<evidence type="ECO:0000256" key="11">
    <source>
        <dbReference type="ARBA" id="ARBA00048802"/>
    </source>
</evidence>
<evidence type="ECO:0000256" key="4">
    <source>
        <dbReference type="ARBA" id="ARBA00022630"/>
    </source>
</evidence>
<dbReference type="InterPro" id="IPR024036">
    <property type="entry name" value="tRNA-dHydroUridine_Synthase_C"/>
</dbReference>
<evidence type="ECO:0000256" key="3">
    <source>
        <dbReference type="ARBA" id="ARBA00022555"/>
    </source>
</evidence>
<evidence type="ECO:0000256" key="9">
    <source>
        <dbReference type="ARBA" id="ARBA00023002"/>
    </source>
</evidence>
<comment type="function">
    <text evidence="2">Catalyzes the synthesis of 5,6-dihydrouridine (D), a modified base found in the D-loop of most tRNAs, via the reduction of the C5-C6 double bond in target uridines.</text>
</comment>
<dbReference type="GO" id="GO:0000049">
    <property type="term" value="F:tRNA binding"/>
    <property type="evidence" value="ECO:0007669"/>
    <property type="project" value="UniProtKB-KW"/>
</dbReference>
<keyword evidence="13" id="KW-0547">Nucleotide-binding</keyword>
<accession>A0A1G2PZR9</accession>
<dbReference type="InterPro" id="IPR018517">
    <property type="entry name" value="tRNA_hU_synthase_CS"/>
</dbReference>
<evidence type="ECO:0000313" key="16">
    <source>
        <dbReference type="Proteomes" id="UP000177649"/>
    </source>
</evidence>
<gene>
    <name evidence="15" type="ORF">A2Z62_01935</name>
</gene>
<evidence type="ECO:0000256" key="8">
    <source>
        <dbReference type="ARBA" id="ARBA00022884"/>
    </source>
</evidence>
<dbReference type="GO" id="GO:0017150">
    <property type="term" value="F:tRNA dihydrouridine synthase activity"/>
    <property type="evidence" value="ECO:0007669"/>
    <property type="project" value="InterPro"/>
</dbReference>
<evidence type="ECO:0000256" key="1">
    <source>
        <dbReference type="ARBA" id="ARBA00001917"/>
    </source>
</evidence>